<feature type="domain" description="DUF4200" evidence="4">
    <location>
        <begin position="162"/>
        <end position="280"/>
    </location>
</feature>
<feature type="compositionally biased region" description="Basic and acidic residues" evidence="3">
    <location>
        <begin position="547"/>
        <end position="575"/>
    </location>
</feature>
<dbReference type="CTD" id="348807"/>
<protein>
    <submittedName>
        <fullName evidence="6">Cilia- and flagella-associated protein 100</fullName>
    </submittedName>
</protein>
<dbReference type="InParanoid" id="A0A6J2GM44"/>
<feature type="region of interest" description="Disordered" evidence="3">
    <location>
        <begin position="1"/>
        <end position="71"/>
    </location>
</feature>
<evidence type="ECO:0000259" key="4">
    <source>
        <dbReference type="Pfam" id="PF13863"/>
    </source>
</evidence>
<feature type="compositionally biased region" description="Basic and acidic residues" evidence="3">
    <location>
        <begin position="293"/>
        <end position="302"/>
    </location>
</feature>
<dbReference type="InterPro" id="IPR025252">
    <property type="entry name" value="DUF4200"/>
</dbReference>
<keyword evidence="1 2" id="KW-0175">Coiled coil</keyword>
<feature type="coiled-coil region" evidence="2">
    <location>
        <begin position="429"/>
        <end position="463"/>
    </location>
</feature>
<evidence type="ECO:0000313" key="5">
    <source>
        <dbReference type="Proteomes" id="UP000504627"/>
    </source>
</evidence>
<organism evidence="5 6">
    <name type="scientific">Pipra filicauda</name>
    <name type="common">Wire-tailed manakin</name>
    <dbReference type="NCBI Taxonomy" id="649802"/>
    <lineage>
        <taxon>Eukaryota</taxon>
        <taxon>Metazoa</taxon>
        <taxon>Chordata</taxon>
        <taxon>Craniata</taxon>
        <taxon>Vertebrata</taxon>
        <taxon>Euteleostomi</taxon>
        <taxon>Archelosauria</taxon>
        <taxon>Archosauria</taxon>
        <taxon>Dinosauria</taxon>
        <taxon>Saurischia</taxon>
        <taxon>Theropoda</taxon>
        <taxon>Coelurosauria</taxon>
        <taxon>Aves</taxon>
        <taxon>Neognathae</taxon>
        <taxon>Neoaves</taxon>
        <taxon>Telluraves</taxon>
        <taxon>Australaves</taxon>
        <taxon>Passeriformes</taxon>
        <taxon>Pipridae</taxon>
        <taxon>Pipra</taxon>
    </lineage>
</organism>
<feature type="compositionally biased region" description="Basic and acidic residues" evidence="3">
    <location>
        <begin position="588"/>
        <end position="611"/>
    </location>
</feature>
<evidence type="ECO:0000313" key="6">
    <source>
        <dbReference type="RefSeq" id="XP_027576499.1"/>
    </source>
</evidence>
<accession>A0A6J2GM44</accession>
<reference evidence="6" key="1">
    <citation type="submission" date="2025-08" db="UniProtKB">
        <authorList>
            <consortium name="RefSeq"/>
        </authorList>
    </citation>
    <scope>IDENTIFICATION</scope>
    <source>
        <tissue evidence="6">Muscle</tissue>
    </source>
</reference>
<keyword evidence="6" id="KW-0282">Flagellum</keyword>
<sequence>MSVLSNNHSASSQEIHNAETITGSRTPSQHTASTSKSLSSSPAMETRLVLSESSDEDEENPTKNPFTIPSDADIFALRDKEIKKAKAEHERKKTLKVHEKTTYSTKIKEKSGLMKALKKEEEEESRKQATSEERLKVLQEILSRKLGMQKDYALERETFHGYLNDRREIFFLEYAMAVKRDEIKKMEDIAKNEEKKLEKAEKRMEKDAAMFEEFLQENQNSSVKALKMAKEETSAKRKKIMELRAINSQITKVQGDISRIQDTLQEYKMYRDILYQLSPKEWQKEHGKKHKKDKDLKTESRANEGSASSAPGAEQDQGVTARTAHTISFTDMPSSLLYSESLDSRSRDIRPQLKQFLKPLLTRELSSLEEGENEISSDEDEEPELYFTHPEQLLITFMKMQDENISFIRNSQDIEEKWNKVQHTFITTHESMEKELAELKQEVNTLQSAVAQEEERIADLKLRVHLFSCGEHEANDQDQMLASLKKKVLEVYSQCTGDNETNLKTIEMLKVIEKQLNDLLDNLEGIPSSQIEKAQKAIKKEKRARLREEKLKQKQQQEEGLKRDMERFQATVEKKNGRKLLFHSNPPARKEKTTTQEQIDKEKEEQMYYFS</sequence>
<evidence type="ECO:0000256" key="2">
    <source>
        <dbReference type="SAM" id="Coils"/>
    </source>
</evidence>
<keyword evidence="6" id="KW-0969">Cilium</keyword>
<dbReference type="AlphaFoldDB" id="A0A6J2GM44"/>
<feature type="compositionally biased region" description="Low complexity" evidence="3">
    <location>
        <begin position="28"/>
        <end position="41"/>
    </location>
</feature>
<dbReference type="RefSeq" id="XP_027576499.1">
    <property type="nucleotide sequence ID" value="XM_027720698.2"/>
</dbReference>
<evidence type="ECO:0000256" key="3">
    <source>
        <dbReference type="SAM" id="MobiDB-lite"/>
    </source>
</evidence>
<dbReference type="GeneID" id="113981955"/>
<keyword evidence="5" id="KW-1185">Reference proteome</keyword>
<feature type="coiled-coil region" evidence="2">
    <location>
        <begin position="176"/>
        <end position="217"/>
    </location>
</feature>
<evidence type="ECO:0000256" key="1">
    <source>
        <dbReference type="ARBA" id="ARBA00023054"/>
    </source>
</evidence>
<dbReference type="GO" id="GO:0005856">
    <property type="term" value="C:cytoskeleton"/>
    <property type="evidence" value="ECO:0007669"/>
    <property type="project" value="UniProtKB-ARBA"/>
</dbReference>
<dbReference type="Pfam" id="PF13863">
    <property type="entry name" value="DUF4200"/>
    <property type="match status" value="1"/>
</dbReference>
<dbReference type="PANTHER" id="PTHR21683:SF3">
    <property type="entry name" value="CILIA AND FLAGELLA ASSOCIATED PROTEIN 100"/>
    <property type="match status" value="1"/>
</dbReference>
<dbReference type="Proteomes" id="UP000504627">
    <property type="component" value="Unplaced"/>
</dbReference>
<dbReference type="InterPro" id="IPR051147">
    <property type="entry name" value="CFAP_domain-containing"/>
</dbReference>
<proteinExistence type="predicted"/>
<name>A0A6J2GM44_9PASS</name>
<feature type="compositionally biased region" description="Polar residues" evidence="3">
    <location>
        <begin position="1"/>
        <end position="27"/>
    </location>
</feature>
<gene>
    <name evidence="6" type="primary">CFAP100</name>
</gene>
<dbReference type="PANTHER" id="PTHR21683">
    <property type="entry name" value="COILED-COIL DOMAIN-CONTAINING PROTEIN 42 LIKE-2-LIKE-RELATED"/>
    <property type="match status" value="1"/>
</dbReference>
<feature type="region of interest" description="Disordered" evidence="3">
    <location>
        <begin position="282"/>
        <end position="320"/>
    </location>
</feature>
<keyword evidence="6" id="KW-0966">Cell projection</keyword>
<feature type="region of interest" description="Disordered" evidence="3">
    <location>
        <begin position="547"/>
        <end position="611"/>
    </location>
</feature>